<sequence>MARYLNPQKISLLALTTLYCDSQVPASAVVPVLSFVTNQIIPPPSAQVDATTCLGLTLNDFAAVLSPHFCPASEESLLFLFLSRLWNIDSLHALHQFFDDLGNLLLRPPHDASQAPDDDSIKLSRTSPLGMFVRRSQLEFARLQFHDASKLWMAFVSYRQPTASLLQQNSADSSLSWDKNLEELNLQASDGLSMVAYADAWDESHDGYASVDDFERLLTFQLDQLQKFGNRVPDDMRQELQRMLGPSTTIPSLAHFVKFFDSWRAGDYTSAFDNLHRYFDYTVQTREKTFYQYALLHMAILQADFGCFNEAIAAMNETIATARENQDMSCLNFGLSWLNHLAKSHPKEIDPSSCGGILGTERDGLAFLKAKAKESKNFSLLSSTLLREANMLLANGSSIPRAFEHNVQSAYLNIMHDIKSNFGAQLLMQSAFYGRLGQTHLSEESSVLLQQSFRPFCPVEEVVRATCSSALTKVKSGCYSEAFEMMQAIDAKDHRTVKINQYITSYMALLKARRAIRRRDSHSAENLLRRLRSSQPSDPNIQFDLFLLEIEHLVHNMGAYSAALQRVEAAAAELKRENQQLHHGGGDVYRRIQLLNLKAALFAHAGHPLKGFSAAMRAAASAHRAKLWPALWEALAVVEGALVAMGEFEAAARLGDAVIPQALEGGDHYLCGRLYALQADAHMGLAGSASQHTDATTTTAAANDTAAPSPHSPSNQRSTRAARLAVAETMLEKARESFAAVQDIAGECDAMAKLAFIKKLVAVTAATGGSRMTGGSNTNEGPRMNNGSRTTATEAVDAASVFVARYRTAAEVRMAGAGAGAGVVR</sequence>
<evidence type="ECO:0000313" key="10">
    <source>
        <dbReference type="EMBL" id="KAK8151745.1"/>
    </source>
</evidence>
<evidence type="ECO:0000256" key="8">
    <source>
        <dbReference type="SAM" id="MobiDB-lite"/>
    </source>
</evidence>
<feature type="domain" description="Anaphase-promoting complex subunit 5" evidence="9">
    <location>
        <begin position="516"/>
        <end position="579"/>
    </location>
</feature>
<feature type="coiled-coil region" evidence="7">
    <location>
        <begin position="557"/>
        <end position="584"/>
    </location>
</feature>
<evidence type="ECO:0000256" key="5">
    <source>
        <dbReference type="ARBA" id="ARBA00022786"/>
    </source>
</evidence>
<keyword evidence="5" id="KW-0833">Ubl conjugation pathway</keyword>
<keyword evidence="3" id="KW-0132">Cell division</keyword>
<evidence type="ECO:0000256" key="1">
    <source>
        <dbReference type="ARBA" id="ARBA00007450"/>
    </source>
</evidence>
<dbReference type="PANTHER" id="PTHR12830">
    <property type="entry name" value="ANAPHASE-PROMOTING COMPLEX SUBUNIT 5"/>
    <property type="match status" value="1"/>
</dbReference>
<keyword evidence="4" id="KW-0498">Mitosis</keyword>
<evidence type="ECO:0000256" key="7">
    <source>
        <dbReference type="SAM" id="Coils"/>
    </source>
</evidence>
<evidence type="ECO:0000259" key="9">
    <source>
        <dbReference type="Pfam" id="PF12862"/>
    </source>
</evidence>
<evidence type="ECO:0000256" key="6">
    <source>
        <dbReference type="ARBA" id="ARBA00023306"/>
    </source>
</evidence>
<evidence type="ECO:0000256" key="3">
    <source>
        <dbReference type="ARBA" id="ARBA00022618"/>
    </source>
</evidence>
<keyword evidence="7" id="KW-0175">Coiled coil</keyword>
<dbReference type="EMBL" id="JBBWUH010000016">
    <property type="protein sequence ID" value="KAK8151745.1"/>
    <property type="molecule type" value="Genomic_DNA"/>
</dbReference>
<dbReference type="Pfam" id="PF12862">
    <property type="entry name" value="ANAPC5"/>
    <property type="match status" value="2"/>
</dbReference>
<comment type="similarity">
    <text evidence="1">Belongs to the APC5 family.</text>
</comment>
<feature type="region of interest" description="Disordered" evidence="8">
    <location>
        <begin position="690"/>
        <end position="719"/>
    </location>
</feature>
<dbReference type="PANTHER" id="PTHR12830:SF9">
    <property type="entry name" value="ANAPHASE-PROMOTING COMPLEX SUBUNIT 5"/>
    <property type="match status" value="1"/>
</dbReference>
<evidence type="ECO:0000256" key="2">
    <source>
        <dbReference type="ARBA" id="ARBA00016066"/>
    </source>
</evidence>
<feature type="domain" description="Anaphase-promoting complex subunit 5" evidence="9">
    <location>
        <begin position="255"/>
        <end position="344"/>
    </location>
</feature>
<reference evidence="10 11" key="1">
    <citation type="journal article" date="2022" name="G3 (Bethesda)">
        <title>Enemy or ally: a genomic approach to elucidate the lifestyle of Phyllosticta citrichinaensis.</title>
        <authorList>
            <person name="Buijs V.A."/>
            <person name="Groenewald J.Z."/>
            <person name="Haridas S."/>
            <person name="LaButti K.M."/>
            <person name="Lipzen A."/>
            <person name="Martin F.M."/>
            <person name="Barry K."/>
            <person name="Grigoriev I.V."/>
            <person name="Crous P.W."/>
            <person name="Seidl M.F."/>
        </authorList>
    </citation>
    <scope>NUCLEOTIDE SEQUENCE [LARGE SCALE GENOMIC DNA]</scope>
    <source>
        <strain evidence="10 11">CBS 129764</strain>
    </source>
</reference>
<evidence type="ECO:0000256" key="4">
    <source>
        <dbReference type="ARBA" id="ARBA00022776"/>
    </source>
</evidence>
<dbReference type="InterPro" id="IPR026000">
    <property type="entry name" value="Apc5_dom"/>
</dbReference>
<evidence type="ECO:0000313" key="11">
    <source>
        <dbReference type="Proteomes" id="UP001456524"/>
    </source>
</evidence>
<accession>A0ABR1XF47</accession>
<keyword evidence="6" id="KW-0131">Cell cycle</keyword>
<feature type="compositionally biased region" description="Low complexity" evidence="8">
    <location>
        <begin position="693"/>
        <end position="707"/>
    </location>
</feature>
<keyword evidence="11" id="KW-1185">Reference proteome</keyword>
<proteinExistence type="inferred from homology"/>
<name>A0ABR1XF47_9PEZI</name>
<dbReference type="Proteomes" id="UP001456524">
    <property type="component" value="Unassembled WGS sequence"/>
</dbReference>
<dbReference type="InterPro" id="IPR037679">
    <property type="entry name" value="Apc5"/>
</dbReference>
<comment type="caution">
    <text evidence="10">The sequence shown here is derived from an EMBL/GenBank/DDBJ whole genome shotgun (WGS) entry which is preliminary data.</text>
</comment>
<gene>
    <name evidence="10" type="ORF">IWX90DRAFT_462773</name>
</gene>
<protein>
    <recommendedName>
        <fullName evidence="2">Anaphase-promoting complex subunit 5</fullName>
    </recommendedName>
</protein>
<organism evidence="10 11">
    <name type="scientific">Phyllosticta citrichinensis</name>
    <dbReference type="NCBI Taxonomy" id="1130410"/>
    <lineage>
        <taxon>Eukaryota</taxon>
        <taxon>Fungi</taxon>
        <taxon>Dikarya</taxon>
        <taxon>Ascomycota</taxon>
        <taxon>Pezizomycotina</taxon>
        <taxon>Dothideomycetes</taxon>
        <taxon>Dothideomycetes incertae sedis</taxon>
        <taxon>Botryosphaeriales</taxon>
        <taxon>Phyllostictaceae</taxon>
        <taxon>Phyllosticta</taxon>
    </lineage>
</organism>